<dbReference type="Proteomes" id="UP000494206">
    <property type="component" value="Unassembled WGS sequence"/>
</dbReference>
<protein>
    <recommendedName>
        <fullName evidence="3">SXP/RAL-2 family protein Ani s 5-like cation-binding domain-containing protein</fullName>
    </recommendedName>
</protein>
<gene>
    <name evidence="4" type="ORF">CBOVIS_LOCUS11265</name>
</gene>
<feature type="coiled-coil region" evidence="1">
    <location>
        <begin position="62"/>
        <end position="125"/>
    </location>
</feature>
<dbReference type="AlphaFoldDB" id="A0A8S1FD40"/>
<evidence type="ECO:0000313" key="5">
    <source>
        <dbReference type="Proteomes" id="UP000494206"/>
    </source>
</evidence>
<dbReference type="InterPro" id="IPR003677">
    <property type="entry name" value="ANIS5_cation-bd"/>
</dbReference>
<accession>A0A8S1FD40</accession>
<feature type="chain" id="PRO_5035752207" description="SXP/RAL-2 family protein Ani s 5-like cation-binding domain-containing protein" evidence="2">
    <location>
        <begin position="19"/>
        <end position="145"/>
    </location>
</feature>
<reference evidence="4 5" key="1">
    <citation type="submission" date="2020-04" db="EMBL/GenBank/DDBJ databases">
        <authorList>
            <person name="Laetsch R D."/>
            <person name="Stevens L."/>
            <person name="Kumar S."/>
            <person name="Blaxter L. M."/>
        </authorList>
    </citation>
    <scope>NUCLEOTIDE SEQUENCE [LARGE SCALE GENOMIC DNA]</scope>
</reference>
<keyword evidence="2" id="KW-0732">Signal</keyword>
<keyword evidence="1" id="KW-0175">Coiled coil</keyword>
<dbReference type="PANTHER" id="PTHR21593:SF36">
    <property type="entry name" value="DUF148 DOMAIN-CONTAINING PROTEIN-RELATED"/>
    <property type="match status" value="1"/>
</dbReference>
<evidence type="ECO:0000256" key="2">
    <source>
        <dbReference type="SAM" id="SignalP"/>
    </source>
</evidence>
<dbReference type="Pfam" id="PF02520">
    <property type="entry name" value="ANIS5_cation-bd"/>
    <property type="match status" value="1"/>
</dbReference>
<dbReference type="PANTHER" id="PTHR21593">
    <property type="entry name" value="PRION-LIKE- Q/N-RICH -DOMAIN-BEARING PROTEIN PROTEIN"/>
    <property type="match status" value="1"/>
</dbReference>
<feature type="signal peptide" evidence="2">
    <location>
        <begin position="1"/>
        <end position="18"/>
    </location>
</feature>
<organism evidence="4 5">
    <name type="scientific">Caenorhabditis bovis</name>
    <dbReference type="NCBI Taxonomy" id="2654633"/>
    <lineage>
        <taxon>Eukaryota</taxon>
        <taxon>Metazoa</taxon>
        <taxon>Ecdysozoa</taxon>
        <taxon>Nematoda</taxon>
        <taxon>Chromadorea</taxon>
        <taxon>Rhabditida</taxon>
        <taxon>Rhabditina</taxon>
        <taxon>Rhabditomorpha</taxon>
        <taxon>Rhabditoidea</taxon>
        <taxon>Rhabditidae</taxon>
        <taxon>Peloderinae</taxon>
        <taxon>Caenorhabditis</taxon>
    </lineage>
</organism>
<comment type="caution">
    <text evidence="4">The sequence shown here is derived from an EMBL/GenBank/DDBJ whole genome shotgun (WGS) entry which is preliminary data.</text>
</comment>
<dbReference type="InterPro" id="IPR052823">
    <property type="entry name" value="SXP/RAL-2_related"/>
</dbReference>
<evidence type="ECO:0000256" key="1">
    <source>
        <dbReference type="SAM" id="Coils"/>
    </source>
</evidence>
<feature type="domain" description="SXP/RAL-2 family protein Ani s 5-like cation-binding" evidence="3">
    <location>
        <begin position="35"/>
        <end position="138"/>
    </location>
</feature>
<name>A0A8S1FD40_9PELO</name>
<keyword evidence="5" id="KW-1185">Reference proteome</keyword>
<evidence type="ECO:0000259" key="3">
    <source>
        <dbReference type="Pfam" id="PF02520"/>
    </source>
</evidence>
<sequence>MDILYIFLFAVVLPFVVAGPPTQFPFLEKLTQDEKATFLDIFKNQNLTIEQIDAKKAKFAKEHHITEEYEKFEEQRRQNEKEKREKMKEIIEKLPIIAKQAETILKNKKLTKREQRDAIAELKAKNPDVTRALFFIFNMPQSSAN</sequence>
<dbReference type="OrthoDB" id="5867022at2759"/>
<dbReference type="EMBL" id="CADEPM010000009">
    <property type="protein sequence ID" value="CAB3409633.1"/>
    <property type="molecule type" value="Genomic_DNA"/>
</dbReference>
<proteinExistence type="predicted"/>
<evidence type="ECO:0000313" key="4">
    <source>
        <dbReference type="EMBL" id="CAB3409633.1"/>
    </source>
</evidence>